<reference evidence="1 2" key="1">
    <citation type="submission" date="2015-03" db="EMBL/GenBank/DDBJ databases">
        <title>Draft genome sequences of two protease-producing strains of Arsukibacterium isolated from two cold and alkaline environments.</title>
        <authorList>
            <person name="Lylloff J.E."/>
            <person name="Skov L.B."/>
            <person name="Jepsen M."/>
            <person name="Hallin P.F."/>
            <person name="Sorensen S.J."/>
            <person name="Stougaard P."/>
            <person name="Glaring M.A."/>
        </authorList>
    </citation>
    <scope>NUCLEOTIDE SEQUENCE [LARGE SCALE GENOMIC DNA]</scope>
    <source>
        <strain evidence="1 2">GCM72</strain>
    </source>
</reference>
<sequence>MVPKVHSYCTAFVLIIYYGTGRRLLTLRHYTASTVKPLLNSQLALNEITNKATTTLLVNITVLTQM</sequence>
<evidence type="ECO:0000313" key="2">
    <source>
        <dbReference type="Proteomes" id="UP000034228"/>
    </source>
</evidence>
<dbReference type="AlphaFoldDB" id="A0A0M2V4M0"/>
<keyword evidence="2" id="KW-1185">Reference proteome</keyword>
<accession>A0A0M2V4M0</accession>
<name>A0A0M2V4M0_9GAMM</name>
<dbReference type="EMBL" id="LAHO01000015">
    <property type="protein sequence ID" value="KKO44590.1"/>
    <property type="molecule type" value="Genomic_DNA"/>
</dbReference>
<gene>
    <name evidence="1" type="ORF">WG68_14945</name>
</gene>
<evidence type="ECO:0000313" key="1">
    <source>
        <dbReference type="EMBL" id="KKO44590.1"/>
    </source>
</evidence>
<protein>
    <submittedName>
        <fullName evidence="1">Uncharacterized protein</fullName>
    </submittedName>
</protein>
<comment type="caution">
    <text evidence="1">The sequence shown here is derived from an EMBL/GenBank/DDBJ whole genome shotgun (WGS) entry which is preliminary data.</text>
</comment>
<organism evidence="1 2">
    <name type="scientific">Arsukibacterium ikkense</name>
    <dbReference type="NCBI Taxonomy" id="336831"/>
    <lineage>
        <taxon>Bacteria</taxon>
        <taxon>Pseudomonadati</taxon>
        <taxon>Pseudomonadota</taxon>
        <taxon>Gammaproteobacteria</taxon>
        <taxon>Chromatiales</taxon>
        <taxon>Chromatiaceae</taxon>
        <taxon>Arsukibacterium</taxon>
    </lineage>
</organism>
<proteinExistence type="predicted"/>
<dbReference type="Proteomes" id="UP000034228">
    <property type="component" value="Unassembled WGS sequence"/>
</dbReference>